<keyword evidence="3" id="KW-0064">Aspartyl protease</keyword>
<dbReference type="InterPro" id="IPR032799">
    <property type="entry name" value="TAXi_C"/>
</dbReference>
<sequence length="443" mass="47569">MLTRLFWLAVVTIARSASASNLAGETEHPASEDRSYLAYVVAGDGQFLATLALGTPPSPFTAILDTGSTLLWRQCLPCQLCYPQSPLPTPYQCALQYDNKKLRSHQHKLTTHCNNSEIIVIFDPSQSCSYSTASCSDPACVSYPGSCSSDNGSCTYDIVYIAPLAYTRGVLSYDTLSLFCLSHPLHKQLVSIPQFAFGCSHSSKAPYNFVGAGGIVGLGRGPLSLPSQLNVTSFAYCLGSIHDTRSRTPLVLGAAARRLGWSAAAGTQSIQFIDAIDYAYVVEIQAISVGDRQLDVTSSSLGLNLTGLSASHYATAGIVFDSGTTFTHLPTPAFSALYSAFSNALSAPLASAHPRNLSLCYQSYPVAVPSLSFHFYGGASMHLPIANYIISIEGVFCLAFMESPDDLAILGNVQQQNYHVLYDLETNTISFKPAHCRSLQNPF</sequence>
<dbReference type="InterPro" id="IPR032861">
    <property type="entry name" value="TAXi_N"/>
</dbReference>
<dbReference type="AlphaFoldDB" id="A0A9D4U254"/>
<evidence type="ECO:0000256" key="5">
    <source>
        <dbReference type="ARBA" id="ARBA00023180"/>
    </source>
</evidence>
<keyword evidence="5" id="KW-0325">Glycoprotein</keyword>
<dbReference type="EMBL" id="JABFUD020000025">
    <property type="protein sequence ID" value="KAI5059550.1"/>
    <property type="molecule type" value="Genomic_DNA"/>
</dbReference>
<evidence type="ECO:0000256" key="4">
    <source>
        <dbReference type="ARBA" id="ARBA00022801"/>
    </source>
</evidence>
<feature type="signal peptide" evidence="7">
    <location>
        <begin position="1"/>
        <end position="19"/>
    </location>
</feature>
<dbReference type="SUPFAM" id="SSF50630">
    <property type="entry name" value="Acid proteases"/>
    <property type="match status" value="1"/>
</dbReference>
<dbReference type="PROSITE" id="PS51767">
    <property type="entry name" value="PEPTIDASE_A1"/>
    <property type="match status" value="1"/>
</dbReference>
<evidence type="ECO:0000313" key="10">
    <source>
        <dbReference type="Proteomes" id="UP000886520"/>
    </source>
</evidence>
<dbReference type="PRINTS" id="PR00792">
    <property type="entry name" value="PEPSIN"/>
</dbReference>
<protein>
    <recommendedName>
        <fullName evidence="8">Peptidase A1 domain-containing protein</fullName>
    </recommendedName>
</protein>
<dbReference type="CDD" id="cd05476">
    <property type="entry name" value="pepsin_A_like_plant"/>
    <property type="match status" value="1"/>
</dbReference>
<keyword evidence="7" id="KW-0732">Signal</keyword>
<dbReference type="PANTHER" id="PTHR47967:SF128">
    <property type="entry name" value="ASPARTIC PROTEINASE CDR1-LIKE"/>
    <property type="match status" value="1"/>
</dbReference>
<evidence type="ECO:0000256" key="3">
    <source>
        <dbReference type="ARBA" id="ARBA00022750"/>
    </source>
</evidence>
<dbReference type="GO" id="GO:0005576">
    <property type="term" value="C:extracellular region"/>
    <property type="evidence" value="ECO:0007669"/>
    <property type="project" value="TreeGrafter"/>
</dbReference>
<feature type="active site" evidence="6">
    <location>
        <position position="65"/>
    </location>
</feature>
<evidence type="ECO:0000256" key="1">
    <source>
        <dbReference type="ARBA" id="ARBA00007447"/>
    </source>
</evidence>
<gene>
    <name evidence="9" type="ORF">GOP47_0025869</name>
</gene>
<dbReference type="GO" id="GO:0004190">
    <property type="term" value="F:aspartic-type endopeptidase activity"/>
    <property type="evidence" value="ECO:0007669"/>
    <property type="project" value="UniProtKB-KW"/>
</dbReference>
<evidence type="ECO:0000256" key="7">
    <source>
        <dbReference type="SAM" id="SignalP"/>
    </source>
</evidence>
<evidence type="ECO:0000256" key="6">
    <source>
        <dbReference type="PIRSR" id="PIRSR601461-1"/>
    </source>
</evidence>
<evidence type="ECO:0000313" key="9">
    <source>
        <dbReference type="EMBL" id="KAI5059550.1"/>
    </source>
</evidence>
<proteinExistence type="inferred from homology"/>
<name>A0A9D4U254_ADICA</name>
<dbReference type="InterPro" id="IPR021109">
    <property type="entry name" value="Peptidase_aspartic_dom_sf"/>
</dbReference>
<keyword evidence="4" id="KW-0378">Hydrolase</keyword>
<evidence type="ECO:0000256" key="2">
    <source>
        <dbReference type="ARBA" id="ARBA00022670"/>
    </source>
</evidence>
<keyword evidence="10" id="KW-1185">Reference proteome</keyword>
<comment type="similarity">
    <text evidence="1">Belongs to the peptidase A1 family.</text>
</comment>
<comment type="caution">
    <text evidence="9">The sequence shown here is derived from an EMBL/GenBank/DDBJ whole genome shotgun (WGS) entry which is preliminary data.</text>
</comment>
<keyword evidence="2" id="KW-0645">Protease</keyword>
<dbReference type="InterPro" id="IPR051708">
    <property type="entry name" value="Plant_Aspart_Prot_A1"/>
</dbReference>
<feature type="active site" evidence="6">
    <location>
        <position position="321"/>
    </location>
</feature>
<dbReference type="GO" id="GO:0006508">
    <property type="term" value="P:proteolysis"/>
    <property type="evidence" value="ECO:0007669"/>
    <property type="project" value="UniProtKB-KW"/>
</dbReference>
<dbReference type="InterPro" id="IPR033121">
    <property type="entry name" value="PEPTIDASE_A1"/>
</dbReference>
<dbReference type="Proteomes" id="UP000886520">
    <property type="component" value="Chromosome 25"/>
</dbReference>
<evidence type="ECO:0000259" key="8">
    <source>
        <dbReference type="PROSITE" id="PS51767"/>
    </source>
</evidence>
<feature type="chain" id="PRO_5039085576" description="Peptidase A1 domain-containing protein" evidence="7">
    <location>
        <begin position="20"/>
        <end position="443"/>
    </location>
</feature>
<dbReference type="PANTHER" id="PTHR47967">
    <property type="entry name" value="OS07G0603500 PROTEIN-RELATED"/>
    <property type="match status" value="1"/>
</dbReference>
<dbReference type="OrthoDB" id="660550at2759"/>
<dbReference type="Pfam" id="PF14543">
    <property type="entry name" value="TAXi_N"/>
    <property type="match status" value="2"/>
</dbReference>
<feature type="domain" description="Peptidase A1" evidence="8">
    <location>
        <begin position="47"/>
        <end position="432"/>
    </location>
</feature>
<dbReference type="InterPro" id="IPR001461">
    <property type="entry name" value="Aspartic_peptidase_A1"/>
</dbReference>
<accession>A0A9D4U254</accession>
<dbReference type="Gene3D" id="2.40.70.10">
    <property type="entry name" value="Acid Proteases"/>
    <property type="match status" value="2"/>
</dbReference>
<organism evidence="9 10">
    <name type="scientific">Adiantum capillus-veneris</name>
    <name type="common">Maidenhair fern</name>
    <dbReference type="NCBI Taxonomy" id="13818"/>
    <lineage>
        <taxon>Eukaryota</taxon>
        <taxon>Viridiplantae</taxon>
        <taxon>Streptophyta</taxon>
        <taxon>Embryophyta</taxon>
        <taxon>Tracheophyta</taxon>
        <taxon>Polypodiopsida</taxon>
        <taxon>Polypodiidae</taxon>
        <taxon>Polypodiales</taxon>
        <taxon>Pteridineae</taxon>
        <taxon>Pteridaceae</taxon>
        <taxon>Vittarioideae</taxon>
        <taxon>Adiantum</taxon>
    </lineage>
</organism>
<reference evidence="9" key="1">
    <citation type="submission" date="2021-01" db="EMBL/GenBank/DDBJ databases">
        <title>Adiantum capillus-veneris genome.</title>
        <authorList>
            <person name="Fang Y."/>
            <person name="Liao Q."/>
        </authorList>
    </citation>
    <scope>NUCLEOTIDE SEQUENCE</scope>
    <source>
        <strain evidence="9">H3</strain>
        <tissue evidence="9">Leaf</tissue>
    </source>
</reference>
<dbReference type="InterPro" id="IPR034161">
    <property type="entry name" value="Pepsin-like_plant"/>
</dbReference>
<dbReference type="Pfam" id="PF14541">
    <property type="entry name" value="TAXi_C"/>
    <property type="match status" value="1"/>
</dbReference>